<dbReference type="Proteomes" id="UP000499080">
    <property type="component" value="Unassembled WGS sequence"/>
</dbReference>
<dbReference type="EMBL" id="BGPR01101988">
    <property type="protein sequence ID" value="GBM61609.1"/>
    <property type="molecule type" value="Genomic_DNA"/>
</dbReference>
<keyword evidence="2" id="KW-1185">Reference proteome</keyword>
<accession>A0A4Y2H8R4</accession>
<sequence length="129" mass="14849">MDCTRQILKHEGCSRKNSWGKLDPQIKHRRILYSTVSERMFLDDSAAWMPNLTSLQMKISPDDPKDVSVIHDQIQPHNRTAELQTITGISPLRTRTEHDVVSVCVATVRIKYFLGKLFFQKSSKPDIII</sequence>
<proteinExistence type="predicted"/>
<dbReference type="AlphaFoldDB" id="A0A4Y2H8R4"/>
<evidence type="ECO:0000313" key="1">
    <source>
        <dbReference type="EMBL" id="GBM61609.1"/>
    </source>
</evidence>
<name>A0A4Y2H8R4_ARAVE</name>
<evidence type="ECO:0000313" key="2">
    <source>
        <dbReference type="Proteomes" id="UP000499080"/>
    </source>
</evidence>
<comment type="caution">
    <text evidence="1">The sequence shown here is derived from an EMBL/GenBank/DDBJ whole genome shotgun (WGS) entry which is preliminary data.</text>
</comment>
<gene>
    <name evidence="1" type="ORF">AVEN_131210_1</name>
</gene>
<reference evidence="1 2" key="1">
    <citation type="journal article" date="2019" name="Sci. Rep.">
        <title>Orb-weaving spider Araneus ventricosus genome elucidates the spidroin gene catalogue.</title>
        <authorList>
            <person name="Kono N."/>
            <person name="Nakamura H."/>
            <person name="Ohtoshi R."/>
            <person name="Moran D.A.P."/>
            <person name="Shinohara A."/>
            <person name="Yoshida Y."/>
            <person name="Fujiwara M."/>
            <person name="Mori M."/>
            <person name="Tomita M."/>
            <person name="Arakawa K."/>
        </authorList>
    </citation>
    <scope>NUCLEOTIDE SEQUENCE [LARGE SCALE GENOMIC DNA]</scope>
</reference>
<protein>
    <submittedName>
        <fullName evidence="1">Uncharacterized protein</fullName>
    </submittedName>
</protein>
<organism evidence="1 2">
    <name type="scientific">Araneus ventricosus</name>
    <name type="common">Orbweaver spider</name>
    <name type="synonym">Epeira ventricosa</name>
    <dbReference type="NCBI Taxonomy" id="182803"/>
    <lineage>
        <taxon>Eukaryota</taxon>
        <taxon>Metazoa</taxon>
        <taxon>Ecdysozoa</taxon>
        <taxon>Arthropoda</taxon>
        <taxon>Chelicerata</taxon>
        <taxon>Arachnida</taxon>
        <taxon>Araneae</taxon>
        <taxon>Araneomorphae</taxon>
        <taxon>Entelegynae</taxon>
        <taxon>Araneoidea</taxon>
        <taxon>Araneidae</taxon>
        <taxon>Araneus</taxon>
    </lineage>
</organism>